<dbReference type="PROSITE" id="PS50808">
    <property type="entry name" value="ZF_BED"/>
    <property type="match status" value="1"/>
</dbReference>
<comment type="subcellular location">
    <subcellularLocation>
        <location evidence="1">Nucleus</location>
    </subcellularLocation>
</comment>
<feature type="compositionally biased region" description="Polar residues" evidence="11">
    <location>
        <begin position="51"/>
        <end position="64"/>
    </location>
</feature>
<dbReference type="GO" id="GO:0005634">
    <property type="term" value="C:nucleus"/>
    <property type="evidence" value="ECO:0007669"/>
    <property type="project" value="UniProtKB-SubCell"/>
</dbReference>
<evidence type="ECO:0000256" key="3">
    <source>
        <dbReference type="ARBA" id="ARBA00022723"/>
    </source>
</evidence>
<evidence type="ECO:0000256" key="10">
    <source>
        <dbReference type="PROSITE-ProRule" id="PRU00027"/>
    </source>
</evidence>
<evidence type="ECO:0000256" key="8">
    <source>
        <dbReference type="ARBA" id="ARBA00023163"/>
    </source>
</evidence>
<dbReference type="InterPro" id="IPR003656">
    <property type="entry name" value="Znf_BED"/>
</dbReference>
<evidence type="ECO:0000256" key="1">
    <source>
        <dbReference type="ARBA" id="ARBA00004123"/>
    </source>
</evidence>
<dbReference type="InterPro" id="IPR052035">
    <property type="entry name" value="ZnF_BED_domain_contain"/>
</dbReference>
<keyword evidence="7" id="KW-0238">DNA-binding</keyword>
<dbReference type="Pfam" id="PF05699">
    <property type="entry name" value="Dimer_Tnp_hAT"/>
    <property type="match status" value="1"/>
</dbReference>
<dbReference type="Pfam" id="PF14372">
    <property type="entry name" value="hAT-like_RNase-H"/>
    <property type="match status" value="1"/>
</dbReference>
<reference evidence="13" key="1">
    <citation type="journal article" date="2002" name="Nature">
        <title>Sequence and analysis of rice chromosome 4.</title>
        <authorList>
            <person name="Feng Q."/>
            <person name="Zhang Y."/>
            <person name="Hao P."/>
            <person name="Wang S."/>
            <person name="Fu G."/>
            <person name="Huang Y."/>
            <person name="Li Y."/>
            <person name="Zhu J."/>
            <person name="Liu Y."/>
            <person name="Hu X."/>
            <person name="Jia P."/>
            <person name="Zhang Y."/>
            <person name="Zhao Q."/>
            <person name="Ying K."/>
            <person name="Yu S."/>
            <person name="Tang Y."/>
            <person name="Weng Q."/>
            <person name="Zhang L."/>
            <person name="Lu Y."/>
            <person name="Mu J."/>
            <person name="Lu Y."/>
            <person name="Zhang L.S."/>
            <person name="Yu Z."/>
            <person name="Fan D."/>
            <person name="Liu X."/>
            <person name="Lu T."/>
            <person name="Li C."/>
            <person name="Wu Y."/>
            <person name="Sun T."/>
            <person name="Lei H."/>
            <person name="Li T."/>
            <person name="Hu H."/>
            <person name="Guan J."/>
            <person name="Wu M."/>
            <person name="Zhang R."/>
            <person name="Zhou B."/>
            <person name="Chen Z."/>
            <person name="Chen L."/>
            <person name="Jin Z."/>
            <person name="Wang R."/>
            <person name="Yin H."/>
            <person name="Cai Z."/>
            <person name="Ren S."/>
            <person name="Lv G."/>
            <person name="Gu W."/>
            <person name="Zhu G."/>
            <person name="Tu Y."/>
            <person name="Jia J."/>
            <person name="Zhang Y."/>
            <person name="Chen J."/>
            <person name="Kang H."/>
            <person name="Chen X."/>
            <person name="Shao C."/>
            <person name="Sun Y."/>
            <person name="Hu Q."/>
            <person name="Zhang X."/>
            <person name="Zhang W."/>
            <person name="Wang L."/>
            <person name="Ding C."/>
            <person name="Sheng H."/>
            <person name="Gu J."/>
            <person name="Chen S."/>
            <person name="Ni L."/>
            <person name="Zhu F."/>
            <person name="Chen W."/>
            <person name="Lan L."/>
            <person name="Lai Y."/>
            <person name="Cheng Z."/>
            <person name="Gu M."/>
            <person name="Jiang J."/>
            <person name="Li J."/>
            <person name="Hong G."/>
            <person name="Xue Y."/>
            <person name="Han B."/>
        </authorList>
    </citation>
    <scope>NUCLEOTIDE SEQUENCE</scope>
</reference>
<keyword evidence="5" id="KW-0862">Zinc</keyword>
<name>Q01KQ6_ORYSA</name>
<keyword evidence="8" id="KW-0804">Transcription</keyword>
<keyword evidence="9" id="KW-0539">Nucleus</keyword>
<evidence type="ECO:0000256" key="2">
    <source>
        <dbReference type="ARBA" id="ARBA00011738"/>
    </source>
</evidence>
<proteinExistence type="predicted"/>
<dbReference type="InterPro" id="IPR012337">
    <property type="entry name" value="RNaseH-like_sf"/>
</dbReference>
<evidence type="ECO:0000256" key="9">
    <source>
        <dbReference type="ARBA" id="ARBA00023242"/>
    </source>
</evidence>
<organism evidence="13">
    <name type="scientific">Oryza sativa</name>
    <name type="common">Rice</name>
    <dbReference type="NCBI Taxonomy" id="4530"/>
    <lineage>
        <taxon>Eukaryota</taxon>
        <taxon>Viridiplantae</taxon>
        <taxon>Streptophyta</taxon>
        <taxon>Embryophyta</taxon>
        <taxon>Tracheophyta</taxon>
        <taxon>Spermatophyta</taxon>
        <taxon>Magnoliopsida</taxon>
        <taxon>Liliopsida</taxon>
        <taxon>Poales</taxon>
        <taxon>Poaceae</taxon>
        <taxon>BOP clade</taxon>
        <taxon>Oryzoideae</taxon>
        <taxon>Oryzeae</taxon>
        <taxon>Oryzinae</taxon>
        <taxon>Oryza</taxon>
    </lineage>
</organism>
<gene>
    <name evidence="13" type="primary">OSIGBa0110B10.2</name>
</gene>
<feature type="region of interest" description="Disordered" evidence="11">
    <location>
        <begin position="1"/>
        <end position="65"/>
    </location>
</feature>
<evidence type="ECO:0000256" key="11">
    <source>
        <dbReference type="SAM" id="MobiDB-lite"/>
    </source>
</evidence>
<dbReference type="SMART" id="SM00614">
    <property type="entry name" value="ZnF_BED"/>
    <property type="match status" value="1"/>
</dbReference>
<dbReference type="AlphaFoldDB" id="Q01KQ6"/>
<dbReference type="EMBL" id="CR855130">
    <property type="protein sequence ID" value="CAH66665.1"/>
    <property type="molecule type" value="Genomic_DNA"/>
</dbReference>
<evidence type="ECO:0000259" key="12">
    <source>
        <dbReference type="PROSITE" id="PS50808"/>
    </source>
</evidence>
<dbReference type="GO" id="GO:0003677">
    <property type="term" value="F:DNA binding"/>
    <property type="evidence" value="ECO:0007669"/>
    <property type="project" value="UniProtKB-KW"/>
</dbReference>
<accession>Q01KQ6</accession>
<keyword evidence="4 10" id="KW-0863">Zinc-finger</keyword>
<keyword evidence="6" id="KW-0805">Transcription regulation</keyword>
<evidence type="ECO:0000313" key="13">
    <source>
        <dbReference type="EMBL" id="CAH66665.1"/>
    </source>
</evidence>
<evidence type="ECO:0000256" key="7">
    <source>
        <dbReference type="ARBA" id="ARBA00023125"/>
    </source>
</evidence>
<keyword evidence="3" id="KW-0479">Metal-binding</keyword>
<sequence length="557" mass="63982">MAPAVKVRMRGEVVKQKKRKVRAPPGAGEDVLLRRSGRVANLPEKPMYHDSSGTNSPNNNQSSRTLKRAKVWEHFQQEVVMIDGVPKTQCKYCSLRLTATKKSGTSHLINHIAESCPVIDGDARINFLATIKKQTGEDFVFVPKRSRELMVRFFIHAEVPFKKIEDPYFLEWVESMQPTFKVVGRQTLRDDAFNLYERMREDLHAELHNLDLHICLTSDMWTSIQNIGYMVVTAHYIDREFNIKKKIISFKELKYPHMGFAIEEAIMSCLTYWGIRSKLFTISLDNASNNNSACQELIKNHKNALMFESQHLHVRCCAHILNILVQDGMKIIKPTIHKLPMLSKFVKYWDSGFNSALVIATMLDPRRKGDYLNFFYEKTSNSVTEIVEKVGSAEDWLKDYYEKYEGFIRRNDEHMLSHSHEGSNSVGSPVLGKRKLEEEFALYKSRRRTAWQMKSEFAIYLEEDVEEDSESFDVLDWWKRQAQKFPVLSAMAKDFLAIPLSTVSSESAFSCRGRILGDTRSSLTPEMLDALICAKDWLIKANDPLINIPGAEGGNLS</sequence>
<dbReference type="GO" id="GO:0046983">
    <property type="term" value="F:protein dimerization activity"/>
    <property type="evidence" value="ECO:0007669"/>
    <property type="project" value="InterPro"/>
</dbReference>
<evidence type="ECO:0000256" key="5">
    <source>
        <dbReference type="ARBA" id="ARBA00022833"/>
    </source>
</evidence>
<dbReference type="GO" id="GO:0008270">
    <property type="term" value="F:zinc ion binding"/>
    <property type="evidence" value="ECO:0007669"/>
    <property type="project" value="UniProtKB-KW"/>
</dbReference>
<dbReference type="InterPro" id="IPR025525">
    <property type="entry name" value="hAT-like_transposase_RNase-H"/>
</dbReference>
<dbReference type="PANTHER" id="PTHR46481:SF5">
    <property type="entry name" value="OS08G0393150 PROTEIN"/>
    <property type="match status" value="1"/>
</dbReference>
<reference evidence="13" key="2">
    <citation type="submission" date="2004-10" db="EMBL/GenBank/DDBJ databases">
        <title>Chromosome-wide comparison between domesticated rice subspecies indica and japonica.</title>
        <authorList>
            <person name="Han B."/>
        </authorList>
    </citation>
    <scope>NUCLEOTIDE SEQUENCE</scope>
</reference>
<comment type="subunit">
    <text evidence="2">Homodimer.</text>
</comment>
<feature type="domain" description="BED-type" evidence="12">
    <location>
        <begin position="66"/>
        <end position="123"/>
    </location>
</feature>
<protein>
    <submittedName>
        <fullName evidence="13">OSIGBa0110B10.2 protein</fullName>
    </submittedName>
</protein>
<dbReference type="SUPFAM" id="SSF53098">
    <property type="entry name" value="Ribonuclease H-like"/>
    <property type="match status" value="1"/>
</dbReference>
<evidence type="ECO:0000256" key="6">
    <source>
        <dbReference type="ARBA" id="ARBA00023015"/>
    </source>
</evidence>
<evidence type="ECO:0000256" key="4">
    <source>
        <dbReference type="ARBA" id="ARBA00022771"/>
    </source>
</evidence>
<dbReference type="PANTHER" id="PTHR46481">
    <property type="entry name" value="ZINC FINGER BED DOMAIN-CONTAINING PROTEIN 4"/>
    <property type="match status" value="1"/>
</dbReference>
<dbReference type="InterPro" id="IPR008906">
    <property type="entry name" value="HATC_C_dom"/>
</dbReference>